<proteinExistence type="predicted"/>
<accession>A0A383CPG0</accession>
<reference evidence="1" key="1">
    <citation type="submission" date="2018-05" db="EMBL/GenBank/DDBJ databases">
        <authorList>
            <person name="Lanie J.A."/>
            <person name="Ng W.-L."/>
            <person name="Kazmierczak K.M."/>
            <person name="Andrzejewski T.M."/>
            <person name="Davidsen T.M."/>
            <person name="Wayne K.J."/>
            <person name="Tettelin H."/>
            <person name="Glass J.I."/>
            <person name="Rusch D."/>
            <person name="Podicherti R."/>
            <person name="Tsui H.-C.T."/>
            <person name="Winkler M.E."/>
        </authorList>
    </citation>
    <scope>NUCLEOTIDE SEQUENCE</scope>
</reference>
<evidence type="ECO:0000313" key="1">
    <source>
        <dbReference type="EMBL" id="SVE33933.1"/>
    </source>
</evidence>
<sequence>MGMYLNGYKLVHNLKLGIKFFSRDRPFHAAFPAYFNSTSP</sequence>
<name>A0A383CPG0_9ZZZZ</name>
<feature type="non-terminal residue" evidence="1">
    <location>
        <position position="40"/>
    </location>
</feature>
<dbReference type="EMBL" id="UINC01210466">
    <property type="protein sequence ID" value="SVE33933.1"/>
    <property type="molecule type" value="Genomic_DNA"/>
</dbReference>
<gene>
    <name evidence="1" type="ORF">METZ01_LOCUS486787</name>
</gene>
<dbReference type="AlphaFoldDB" id="A0A383CPG0"/>
<protein>
    <submittedName>
        <fullName evidence="1">Uncharacterized protein</fullName>
    </submittedName>
</protein>
<organism evidence="1">
    <name type="scientific">marine metagenome</name>
    <dbReference type="NCBI Taxonomy" id="408172"/>
    <lineage>
        <taxon>unclassified sequences</taxon>
        <taxon>metagenomes</taxon>
        <taxon>ecological metagenomes</taxon>
    </lineage>
</organism>